<dbReference type="EMBL" id="BGPR01006179">
    <property type="protein sequence ID" value="GBN16742.1"/>
    <property type="molecule type" value="Genomic_DNA"/>
</dbReference>
<keyword evidence="2" id="KW-1185">Reference proteome</keyword>
<gene>
    <name evidence="1" type="ORF">AVEN_256219_1</name>
</gene>
<proteinExistence type="predicted"/>
<accession>A0A4Y2LQ69</accession>
<reference evidence="1 2" key="1">
    <citation type="journal article" date="2019" name="Sci. Rep.">
        <title>Orb-weaving spider Araneus ventricosus genome elucidates the spidroin gene catalogue.</title>
        <authorList>
            <person name="Kono N."/>
            <person name="Nakamura H."/>
            <person name="Ohtoshi R."/>
            <person name="Moran D.A.P."/>
            <person name="Shinohara A."/>
            <person name="Yoshida Y."/>
            <person name="Fujiwara M."/>
            <person name="Mori M."/>
            <person name="Tomita M."/>
            <person name="Arakawa K."/>
        </authorList>
    </citation>
    <scope>NUCLEOTIDE SEQUENCE [LARGE SCALE GENOMIC DNA]</scope>
</reference>
<evidence type="ECO:0000313" key="2">
    <source>
        <dbReference type="Proteomes" id="UP000499080"/>
    </source>
</evidence>
<comment type="caution">
    <text evidence="1">The sequence shown here is derived from an EMBL/GenBank/DDBJ whole genome shotgun (WGS) entry which is preliminary data.</text>
</comment>
<protein>
    <submittedName>
        <fullName evidence="1">Uncharacterized protein</fullName>
    </submittedName>
</protein>
<dbReference type="OrthoDB" id="6461852at2759"/>
<dbReference type="Proteomes" id="UP000499080">
    <property type="component" value="Unassembled WGS sequence"/>
</dbReference>
<sequence>MKIDISIILENLREDMIASEKIGRIHLNTRQVMKNIQRNFKLNVERHRNDATSVRLMIEEMADLNSQKPVLGYKFQGSIPREYENFQEEDFFLEYQHPLQKGMLKEYGNKVVFLDSNHGTNAL</sequence>
<evidence type="ECO:0000313" key="1">
    <source>
        <dbReference type="EMBL" id="GBN16742.1"/>
    </source>
</evidence>
<name>A0A4Y2LQ69_ARAVE</name>
<organism evidence="1 2">
    <name type="scientific">Araneus ventricosus</name>
    <name type="common">Orbweaver spider</name>
    <name type="synonym">Epeira ventricosa</name>
    <dbReference type="NCBI Taxonomy" id="182803"/>
    <lineage>
        <taxon>Eukaryota</taxon>
        <taxon>Metazoa</taxon>
        <taxon>Ecdysozoa</taxon>
        <taxon>Arthropoda</taxon>
        <taxon>Chelicerata</taxon>
        <taxon>Arachnida</taxon>
        <taxon>Araneae</taxon>
        <taxon>Araneomorphae</taxon>
        <taxon>Entelegynae</taxon>
        <taxon>Araneoidea</taxon>
        <taxon>Araneidae</taxon>
        <taxon>Araneus</taxon>
    </lineage>
</organism>
<dbReference type="AlphaFoldDB" id="A0A4Y2LQ69"/>